<dbReference type="Gene3D" id="3.60.21.10">
    <property type="match status" value="1"/>
</dbReference>
<evidence type="ECO:0000256" key="1">
    <source>
        <dbReference type="ARBA" id="ARBA00000527"/>
    </source>
</evidence>
<accession>A0A917TV89</accession>
<dbReference type="PANTHER" id="PTHR11575:SF6">
    <property type="entry name" value="2',3'-CYCLIC-NUCLEOTIDE 2'-PHOSPHODIESTERASE_3'-NUCLEOTIDASE"/>
    <property type="match status" value="1"/>
</dbReference>
<dbReference type="SUPFAM" id="SSF55816">
    <property type="entry name" value="5'-nucleotidase (syn. UDP-sugar hydrolase), C-terminal domain"/>
    <property type="match status" value="1"/>
</dbReference>
<evidence type="ECO:0000256" key="8">
    <source>
        <dbReference type="ARBA" id="ARBA00022741"/>
    </source>
</evidence>
<proteinExistence type="inferred from homology"/>
<dbReference type="PANTHER" id="PTHR11575">
    <property type="entry name" value="5'-NUCLEOTIDASE-RELATED"/>
    <property type="match status" value="1"/>
</dbReference>
<comment type="cofactor">
    <cofactor evidence="3">
        <name>a divalent metal cation</name>
        <dbReference type="ChEBI" id="CHEBI:60240"/>
    </cofactor>
</comment>
<evidence type="ECO:0000313" key="14">
    <source>
        <dbReference type="EMBL" id="GGM39065.1"/>
    </source>
</evidence>
<dbReference type="PROSITE" id="PS00786">
    <property type="entry name" value="5_NUCLEOTIDASE_2"/>
    <property type="match status" value="1"/>
</dbReference>
<dbReference type="InterPro" id="IPR041827">
    <property type="entry name" value="CpdB_N"/>
</dbReference>
<evidence type="ECO:0000256" key="7">
    <source>
        <dbReference type="ARBA" id="ARBA00022729"/>
    </source>
</evidence>
<sequence length="523" mass="59324">MVNKKKLCLLVTSDVHGYVYPTNYSDRQERHLGLAKIATLVKEKRKTSNVILLDNGDLIQGSPLTFHHAKYQKDTPNPLIKVANHMGYIASVLGNHEFNYGLDYLQQVVEQSDFPWLSSTVLNKKDHNPAFGRPYLIKKIDGIKVAILGVTTHYIPNWEDPKNIKGLAFEDAFETTKKWVKYIKKEERPDVLIVSYHGGFERDLETGEPTEVLTGENQGYQMCKEIKGIDILITGHQHRSIADKLNGVTVLQPSNNGQVLGEVEVDFELVDGQWTYTNSDALLHQITEGVEANKEVLHLIDEYEQDTQTWLDQPIGEVDGDMIIDDPFHVRLKEHPFIEFINKVQMDIAKVSISNTSLFNDASPGFGSSITMRDIVSNYIYPNTLKVIQVSGKDIREALEKSATYFMLSDQGQITVNPAFVKPKPQHYNYDMWEGIEYELNISQPIGARVTKLNYKGKPIDEAALFDVVMNNYRAGGGGNFHMYQGKKVVQDIPTDMTELIANYILDRKKIKATCNNNWQVVK</sequence>
<keyword evidence="6" id="KW-0479">Metal-binding</keyword>
<dbReference type="GO" id="GO:0030288">
    <property type="term" value="C:outer membrane-bounded periplasmic space"/>
    <property type="evidence" value="ECO:0007669"/>
    <property type="project" value="TreeGrafter"/>
</dbReference>
<dbReference type="InterPro" id="IPR029052">
    <property type="entry name" value="Metallo-depent_PP-like"/>
</dbReference>
<dbReference type="Pfam" id="PF02872">
    <property type="entry name" value="5_nucleotid_C"/>
    <property type="match status" value="1"/>
</dbReference>
<dbReference type="Pfam" id="PF00149">
    <property type="entry name" value="Metallophos"/>
    <property type="match status" value="1"/>
</dbReference>
<evidence type="ECO:0000256" key="4">
    <source>
        <dbReference type="ARBA" id="ARBA00004196"/>
    </source>
</evidence>
<keyword evidence="15" id="KW-1185">Reference proteome</keyword>
<dbReference type="InterPro" id="IPR036907">
    <property type="entry name" value="5'-Nucleotdase_C_sf"/>
</dbReference>
<evidence type="ECO:0000256" key="10">
    <source>
        <dbReference type="ARBA" id="ARBA00023268"/>
    </source>
</evidence>
<dbReference type="AlphaFoldDB" id="A0A917TV89"/>
<dbReference type="GO" id="GO:0008663">
    <property type="term" value="F:2',3'-cyclic-nucleotide 2'-phosphodiesterase activity"/>
    <property type="evidence" value="ECO:0007669"/>
    <property type="project" value="UniProtKB-EC"/>
</dbReference>
<evidence type="ECO:0000259" key="12">
    <source>
        <dbReference type="Pfam" id="PF00149"/>
    </source>
</evidence>
<comment type="similarity">
    <text evidence="5 11">Belongs to the 5'-nucleotidase family.</text>
</comment>
<evidence type="ECO:0000256" key="11">
    <source>
        <dbReference type="RuleBase" id="RU362119"/>
    </source>
</evidence>
<dbReference type="CDD" id="cd07410">
    <property type="entry name" value="MPP_CpdB_N"/>
    <property type="match status" value="1"/>
</dbReference>
<keyword evidence="8 11" id="KW-0547">Nucleotide-binding</keyword>
<protein>
    <submittedName>
        <fullName evidence="14">2',3'-cyclic-nucleotide 2'-phosphodiesterase</fullName>
    </submittedName>
</protein>
<evidence type="ECO:0000256" key="2">
    <source>
        <dbReference type="ARBA" id="ARBA00001730"/>
    </source>
</evidence>
<dbReference type="Proteomes" id="UP000618460">
    <property type="component" value="Unassembled WGS sequence"/>
</dbReference>
<dbReference type="OrthoDB" id="9775118at2"/>
<gene>
    <name evidence="14" type="primary">cpdC</name>
    <name evidence="14" type="ORF">GCM10011351_26500</name>
</gene>
<dbReference type="InterPro" id="IPR004843">
    <property type="entry name" value="Calcineurin-like_PHP"/>
</dbReference>
<evidence type="ECO:0000256" key="5">
    <source>
        <dbReference type="ARBA" id="ARBA00006654"/>
    </source>
</evidence>
<keyword evidence="7" id="KW-0732">Signal</keyword>
<comment type="subcellular location">
    <subcellularLocation>
        <location evidence="4">Cell envelope</location>
    </subcellularLocation>
</comment>
<dbReference type="SUPFAM" id="SSF56300">
    <property type="entry name" value="Metallo-dependent phosphatases"/>
    <property type="match status" value="1"/>
</dbReference>
<comment type="catalytic activity">
    <reaction evidence="2">
        <text>a nucleoside 2',3'-cyclic phosphate + H2O = a nucleoside 3'-phosphate + H(+)</text>
        <dbReference type="Rhea" id="RHEA:19621"/>
        <dbReference type="ChEBI" id="CHEBI:15377"/>
        <dbReference type="ChEBI" id="CHEBI:15378"/>
        <dbReference type="ChEBI" id="CHEBI:66949"/>
        <dbReference type="ChEBI" id="CHEBI:66954"/>
        <dbReference type="EC" id="3.1.4.16"/>
    </reaction>
</comment>
<dbReference type="RefSeq" id="WP_117156118.1">
    <property type="nucleotide sequence ID" value="NZ_BMLG01000019.1"/>
</dbReference>
<evidence type="ECO:0000256" key="9">
    <source>
        <dbReference type="ARBA" id="ARBA00022801"/>
    </source>
</evidence>
<dbReference type="GO" id="GO:0008254">
    <property type="term" value="F:3'-nucleotidase activity"/>
    <property type="evidence" value="ECO:0007669"/>
    <property type="project" value="UniProtKB-EC"/>
</dbReference>
<evidence type="ECO:0000256" key="3">
    <source>
        <dbReference type="ARBA" id="ARBA00001968"/>
    </source>
</evidence>
<keyword evidence="9 11" id="KW-0378">Hydrolase</keyword>
<evidence type="ECO:0000259" key="13">
    <source>
        <dbReference type="Pfam" id="PF02872"/>
    </source>
</evidence>
<dbReference type="EMBL" id="BMLG01000019">
    <property type="protein sequence ID" value="GGM39065.1"/>
    <property type="molecule type" value="Genomic_DNA"/>
</dbReference>
<comment type="caution">
    <text evidence="14">The sequence shown here is derived from an EMBL/GenBank/DDBJ whole genome shotgun (WGS) entry which is preliminary data.</text>
</comment>
<comment type="catalytic activity">
    <reaction evidence="1">
        <text>a ribonucleoside 3'-phosphate + H2O = a ribonucleoside + phosphate</text>
        <dbReference type="Rhea" id="RHEA:10144"/>
        <dbReference type="ChEBI" id="CHEBI:13197"/>
        <dbReference type="ChEBI" id="CHEBI:15377"/>
        <dbReference type="ChEBI" id="CHEBI:18254"/>
        <dbReference type="ChEBI" id="CHEBI:43474"/>
        <dbReference type="EC" id="3.1.3.6"/>
    </reaction>
</comment>
<evidence type="ECO:0000256" key="6">
    <source>
        <dbReference type="ARBA" id="ARBA00022723"/>
    </source>
</evidence>
<dbReference type="GO" id="GO:0000166">
    <property type="term" value="F:nucleotide binding"/>
    <property type="evidence" value="ECO:0007669"/>
    <property type="project" value="UniProtKB-KW"/>
</dbReference>
<dbReference type="PRINTS" id="PR01607">
    <property type="entry name" value="APYRASEFAMLY"/>
</dbReference>
<feature type="domain" description="5'-Nucleotidase C-terminal" evidence="13">
    <location>
        <begin position="328"/>
        <end position="485"/>
    </location>
</feature>
<reference evidence="14" key="1">
    <citation type="journal article" date="2014" name="Int. J. Syst. Evol. Microbiol.">
        <title>Complete genome sequence of Corynebacterium casei LMG S-19264T (=DSM 44701T), isolated from a smear-ripened cheese.</title>
        <authorList>
            <consortium name="US DOE Joint Genome Institute (JGI-PGF)"/>
            <person name="Walter F."/>
            <person name="Albersmeier A."/>
            <person name="Kalinowski J."/>
            <person name="Ruckert C."/>
        </authorList>
    </citation>
    <scope>NUCLEOTIDE SEQUENCE</scope>
    <source>
        <strain evidence="14">CGMCC 1.6333</strain>
    </source>
</reference>
<dbReference type="Gene3D" id="3.90.780.10">
    <property type="entry name" value="5'-Nucleotidase, C-terminal domain"/>
    <property type="match status" value="1"/>
</dbReference>
<dbReference type="GO" id="GO:0046872">
    <property type="term" value="F:metal ion binding"/>
    <property type="evidence" value="ECO:0007669"/>
    <property type="project" value="UniProtKB-KW"/>
</dbReference>
<feature type="domain" description="Calcineurin-like phosphoesterase" evidence="12">
    <location>
        <begin position="10"/>
        <end position="239"/>
    </location>
</feature>
<dbReference type="GO" id="GO:0009166">
    <property type="term" value="P:nucleotide catabolic process"/>
    <property type="evidence" value="ECO:0007669"/>
    <property type="project" value="InterPro"/>
</dbReference>
<organism evidence="14 15">
    <name type="scientific">Paraliobacillus quinghaiensis</name>
    <dbReference type="NCBI Taxonomy" id="470815"/>
    <lineage>
        <taxon>Bacteria</taxon>
        <taxon>Bacillati</taxon>
        <taxon>Bacillota</taxon>
        <taxon>Bacilli</taxon>
        <taxon>Bacillales</taxon>
        <taxon>Bacillaceae</taxon>
        <taxon>Paraliobacillus</taxon>
    </lineage>
</organism>
<keyword evidence="10" id="KW-0511">Multifunctional enzyme</keyword>
<dbReference type="InterPro" id="IPR008334">
    <property type="entry name" value="5'-Nucleotdase_C"/>
</dbReference>
<reference evidence="14" key="2">
    <citation type="submission" date="2020-09" db="EMBL/GenBank/DDBJ databases">
        <authorList>
            <person name="Sun Q."/>
            <person name="Zhou Y."/>
        </authorList>
    </citation>
    <scope>NUCLEOTIDE SEQUENCE</scope>
    <source>
        <strain evidence="14">CGMCC 1.6333</strain>
    </source>
</reference>
<name>A0A917TV89_9BACI</name>
<dbReference type="InterPro" id="IPR006146">
    <property type="entry name" value="5'-Nucleotdase_CS"/>
</dbReference>
<evidence type="ECO:0000313" key="15">
    <source>
        <dbReference type="Proteomes" id="UP000618460"/>
    </source>
</evidence>
<dbReference type="InterPro" id="IPR006179">
    <property type="entry name" value="5_nucleotidase/apyrase"/>
</dbReference>